<dbReference type="GO" id="GO:0016020">
    <property type="term" value="C:membrane"/>
    <property type="evidence" value="ECO:0007669"/>
    <property type="project" value="InterPro"/>
</dbReference>
<dbReference type="PANTHER" id="PTHR11927">
    <property type="entry name" value="GALACTOSIDE 2-L-FUCOSYLTRANSFERASE"/>
    <property type="match status" value="1"/>
</dbReference>
<accession>A0A6C0K0P7</accession>
<dbReference type="InterPro" id="IPR002516">
    <property type="entry name" value="Glyco_trans_11"/>
</dbReference>
<evidence type="ECO:0000313" key="3">
    <source>
        <dbReference type="EMBL" id="QHU09624.1"/>
    </source>
</evidence>
<proteinExistence type="predicted"/>
<evidence type="ECO:0008006" key="4">
    <source>
        <dbReference type="Google" id="ProtNLM"/>
    </source>
</evidence>
<protein>
    <recommendedName>
        <fullName evidence="4">Glycosyltransferase</fullName>
    </recommendedName>
</protein>
<dbReference type="GO" id="GO:0008107">
    <property type="term" value="F:galactoside 2-alpha-L-fucosyltransferase activity"/>
    <property type="evidence" value="ECO:0007669"/>
    <property type="project" value="InterPro"/>
</dbReference>
<dbReference type="AlphaFoldDB" id="A0A6C0K0P7"/>
<dbReference type="GO" id="GO:0005975">
    <property type="term" value="P:carbohydrate metabolic process"/>
    <property type="evidence" value="ECO:0007669"/>
    <property type="project" value="InterPro"/>
</dbReference>
<dbReference type="EMBL" id="MN740740">
    <property type="protein sequence ID" value="QHU09624.1"/>
    <property type="molecule type" value="Genomic_DNA"/>
</dbReference>
<sequence length="281" mass="32294">MPSIYIELHSGLGNQIFQYAIAVALWTNFRFKTYILPSRGNTHSKMNYQNIFTIVGHVTDNTYPKNATDEAIPKNAIVINKKSSAFAWWDMKTMEAFHTVRLSGYYQNYDLFKSAIPRIAMELPPVFDKIYGIPTWNPVSAGFIHVRRADYLLSHAKMYNLQMDYYNEAIDKIQCINPGLRWIIVSDDIAWCKAQIWKTIGPPTFFETPDELKAFWCLLNCKAGAVIANSTFSYWAALISASQFKSPVVYPRAWHLEEDPQLFPAEWIPVGSKENSLKIRS</sequence>
<dbReference type="PANTHER" id="PTHR11927:SF9">
    <property type="entry name" value="L-FUCOSYLTRANSFERASE"/>
    <property type="match status" value="1"/>
</dbReference>
<organism evidence="3">
    <name type="scientific">viral metagenome</name>
    <dbReference type="NCBI Taxonomy" id="1070528"/>
    <lineage>
        <taxon>unclassified sequences</taxon>
        <taxon>metagenomes</taxon>
        <taxon>organismal metagenomes</taxon>
    </lineage>
</organism>
<name>A0A6C0K0P7_9ZZZZ</name>
<keyword evidence="1" id="KW-0328">Glycosyltransferase</keyword>
<keyword evidence="2" id="KW-0808">Transferase</keyword>
<dbReference type="Pfam" id="PF01531">
    <property type="entry name" value="Glyco_transf_11"/>
    <property type="match status" value="1"/>
</dbReference>
<evidence type="ECO:0000256" key="1">
    <source>
        <dbReference type="ARBA" id="ARBA00022676"/>
    </source>
</evidence>
<reference evidence="3" key="1">
    <citation type="journal article" date="2020" name="Nature">
        <title>Giant virus diversity and host interactions through global metagenomics.</title>
        <authorList>
            <person name="Schulz F."/>
            <person name="Roux S."/>
            <person name="Paez-Espino D."/>
            <person name="Jungbluth S."/>
            <person name="Walsh D.A."/>
            <person name="Denef V.J."/>
            <person name="McMahon K.D."/>
            <person name="Konstantinidis K.T."/>
            <person name="Eloe-Fadrosh E.A."/>
            <person name="Kyrpides N.C."/>
            <person name="Woyke T."/>
        </authorList>
    </citation>
    <scope>NUCLEOTIDE SEQUENCE</scope>
    <source>
        <strain evidence="3">GVMAG-S-1101164-105</strain>
    </source>
</reference>
<evidence type="ECO:0000256" key="2">
    <source>
        <dbReference type="ARBA" id="ARBA00022679"/>
    </source>
</evidence>